<reference evidence="4 5" key="1">
    <citation type="submission" date="2010-04" db="EMBL/GenBank/DDBJ databases">
        <authorList>
            <person name="Qin X."/>
            <person name="Bachman B."/>
            <person name="Battles P."/>
            <person name="Bell A."/>
            <person name="Bess C."/>
            <person name="Bickham C."/>
            <person name="Chaboub L."/>
            <person name="Chen D."/>
            <person name="Coyle M."/>
            <person name="Deiros D.R."/>
            <person name="Dinh H."/>
            <person name="Forbes L."/>
            <person name="Fowler G."/>
            <person name="Francisco L."/>
            <person name="Fu Q."/>
            <person name="Gubbala S."/>
            <person name="Hale W."/>
            <person name="Han Y."/>
            <person name="Hemphill L."/>
            <person name="Highlander S.K."/>
            <person name="Hirani K."/>
            <person name="Hogues M."/>
            <person name="Jackson L."/>
            <person name="Jakkamsetti A."/>
            <person name="Javaid M."/>
            <person name="Jiang H."/>
            <person name="Korchina V."/>
            <person name="Kovar C."/>
            <person name="Lara F."/>
            <person name="Lee S."/>
            <person name="Mata R."/>
            <person name="Mathew T."/>
            <person name="Moen C."/>
            <person name="Morales K."/>
            <person name="Munidasa M."/>
            <person name="Nazareth L."/>
            <person name="Ngo R."/>
            <person name="Nguyen L."/>
            <person name="Okwuonu G."/>
            <person name="Ongeri F."/>
            <person name="Patil S."/>
            <person name="Petrosino J."/>
            <person name="Pham C."/>
            <person name="Pham P."/>
            <person name="Pu L.-L."/>
            <person name="Puazo M."/>
            <person name="Raj R."/>
            <person name="Reid J."/>
            <person name="Rouhana J."/>
            <person name="Saada N."/>
            <person name="Shang Y."/>
            <person name="Simmons D."/>
            <person name="Thornton R."/>
            <person name="Warren J."/>
            <person name="Weissenberger G."/>
            <person name="Zhang J."/>
            <person name="Zhang L."/>
            <person name="Zhou C."/>
            <person name="Zhu D."/>
            <person name="Muzny D."/>
            <person name="Worley K."/>
            <person name="Gibbs R."/>
        </authorList>
    </citation>
    <scope>NUCLEOTIDE SEQUENCE [LARGE SCALE GENOMIC DNA]</scope>
    <source>
        <strain evidence="4 5">ATCC 49030</strain>
    </source>
</reference>
<sequence>MTAYYQLLSGVLPNLDWAAGELRTRLRASRHPATASLVDGDYGLSHLVVGEAVTRWIDWLEPTERAAGAESHAMVQVDGIDLHVLRFSGEGVLPLLLVHGWPTSFLMFHRVIGGLRAVCSELVLVSMPGFGTSPLPRASWSALDSSKLLLKMMEVLEFDRFAVHGEDWGSVVARAMGTLAPDRIAGVHVSAGLHGFLADGTAEDQAWRDLQRYAMNGSAYLRLQAERPDSLAFALADSPVGLLAWQLDKYSLWQAALGTDFGIGDDFIFANATLYWLTNSAATSMRLYATSRPDATPVFSPVPTAVSKFGVADFASHAVSDRHNNLVGW</sequence>
<evidence type="ECO:0000313" key="5">
    <source>
        <dbReference type="Proteomes" id="UP000005714"/>
    </source>
</evidence>
<dbReference type="OrthoDB" id="27092at2"/>
<dbReference type="RefSeq" id="WP_005881937.1">
    <property type="nucleotide sequence ID" value="NZ_ADNU01000009.1"/>
</dbReference>
<feature type="domain" description="AB hydrolase-1" evidence="3">
    <location>
        <begin position="94"/>
        <end position="215"/>
    </location>
</feature>
<dbReference type="SUPFAM" id="SSF53474">
    <property type="entry name" value="alpha/beta-Hydrolases"/>
    <property type="match status" value="1"/>
</dbReference>
<dbReference type="PANTHER" id="PTHR21661:SF35">
    <property type="entry name" value="EPOXIDE HYDROLASE"/>
    <property type="match status" value="1"/>
</dbReference>
<dbReference type="PRINTS" id="PR00412">
    <property type="entry name" value="EPOXHYDRLASE"/>
</dbReference>
<dbReference type="eggNOG" id="COG1073">
    <property type="taxonomic scope" value="Bacteria"/>
</dbReference>
<dbReference type="GO" id="GO:0004301">
    <property type="term" value="F:epoxide hydrolase activity"/>
    <property type="evidence" value="ECO:0007669"/>
    <property type="project" value="TreeGrafter"/>
</dbReference>
<dbReference type="InterPro" id="IPR016292">
    <property type="entry name" value="Epoxide_hydrolase"/>
</dbReference>
<dbReference type="InterPro" id="IPR000073">
    <property type="entry name" value="AB_hydrolase_1"/>
</dbReference>
<proteinExistence type="inferred from homology"/>
<dbReference type="Proteomes" id="UP000005714">
    <property type="component" value="Unassembled WGS sequence"/>
</dbReference>
<keyword evidence="2" id="KW-0378">Hydrolase</keyword>
<dbReference type="EMBL" id="ADNU01000009">
    <property type="protein sequence ID" value="EFG48445.1"/>
    <property type="molecule type" value="Genomic_DNA"/>
</dbReference>
<dbReference type="GO" id="GO:0097176">
    <property type="term" value="P:epoxide metabolic process"/>
    <property type="evidence" value="ECO:0007669"/>
    <property type="project" value="TreeGrafter"/>
</dbReference>
<dbReference type="PANTHER" id="PTHR21661">
    <property type="entry name" value="EPOXIDE HYDROLASE 1-RELATED"/>
    <property type="match status" value="1"/>
</dbReference>
<evidence type="ECO:0000259" key="3">
    <source>
        <dbReference type="Pfam" id="PF00561"/>
    </source>
</evidence>
<evidence type="ECO:0000256" key="2">
    <source>
        <dbReference type="ARBA" id="ARBA00022801"/>
    </source>
</evidence>
<comment type="similarity">
    <text evidence="1">Belongs to the peptidase S33 family.</text>
</comment>
<dbReference type="InterPro" id="IPR029058">
    <property type="entry name" value="AB_hydrolase_fold"/>
</dbReference>
<protein>
    <recommendedName>
        <fullName evidence="3">AB hydrolase-1 domain-containing protein</fullName>
    </recommendedName>
</protein>
<dbReference type="Gene3D" id="3.40.50.1820">
    <property type="entry name" value="alpha/beta hydrolase"/>
    <property type="match status" value="1"/>
</dbReference>
<name>D4YK01_9MICO</name>
<comment type="caution">
    <text evidence="4">The sequence shown here is derived from an EMBL/GenBank/DDBJ whole genome shotgun (WGS) entry which is preliminary data.</text>
</comment>
<evidence type="ECO:0000313" key="4">
    <source>
        <dbReference type="EMBL" id="EFG48445.1"/>
    </source>
</evidence>
<accession>D4YK01</accession>
<dbReference type="AlphaFoldDB" id="D4YK01"/>
<dbReference type="InterPro" id="IPR000639">
    <property type="entry name" value="Epox_hydrolase-like"/>
</dbReference>
<gene>
    <name evidence="4" type="ORF">HMPREF0183_0261</name>
</gene>
<dbReference type="STRING" id="585530.HMPREF0183_0261"/>
<keyword evidence="5" id="KW-1185">Reference proteome</keyword>
<organism evidence="4 5">
    <name type="scientific">Brevibacterium mcbrellneri ATCC 49030</name>
    <dbReference type="NCBI Taxonomy" id="585530"/>
    <lineage>
        <taxon>Bacteria</taxon>
        <taxon>Bacillati</taxon>
        <taxon>Actinomycetota</taxon>
        <taxon>Actinomycetes</taxon>
        <taxon>Micrococcales</taxon>
        <taxon>Brevibacteriaceae</taxon>
        <taxon>Brevibacterium</taxon>
    </lineage>
</organism>
<evidence type="ECO:0000256" key="1">
    <source>
        <dbReference type="ARBA" id="ARBA00010088"/>
    </source>
</evidence>
<dbReference type="Pfam" id="PF00561">
    <property type="entry name" value="Abhydrolase_1"/>
    <property type="match status" value="1"/>
</dbReference>
<dbReference type="PIRSF" id="PIRSF001112">
    <property type="entry name" value="Epoxide_hydrolase"/>
    <property type="match status" value="1"/>
</dbReference>